<dbReference type="SUPFAM" id="SSF56655">
    <property type="entry name" value="Carbohydrate phosphatase"/>
    <property type="match status" value="1"/>
</dbReference>
<accession>A0ABN1R7G3</accession>
<organism evidence="2 3">
    <name type="scientific">Nonomuraea longicatena</name>
    <dbReference type="NCBI Taxonomy" id="83682"/>
    <lineage>
        <taxon>Bacteria</taxon>
        <taxon>Bacillati</taxon>
        <taxon>Actinomycetota</taxon>
        <taxon>Actinomycetes</taxon>
        <taxon>Streptosporangiales</taxon>
        <taxon>Streptosporangiaceae</taxon>
        <taxon>Nonomuraea</taxon>
    </lineage>
</organism>
<proteinExistence type="predicted"/>
<dbReference type="InterPro" id="IPR000760">
    <property type="entry name" value="Inositol_monophosphatase-like"/>
</dbReference>
<dbReference type="Proteomes" id="UP001501578">
    <property type="component" value="Unassembled WGS sequence"/>
</dbReference>
<evidence type="ECO:0000313" key="2">
    <source>
        <dbReference type="EMBL" id="GAA0952754.1"/>
    </source>
</evidence>
<sequence length="130" mass="13796">MLSNKPWNIAAGVLIAREAGAIIVDIDGSPHSENSRATIATCPKLVADLIAEAAKTTEAKPAHCRRVLAGIRRRRGALPHPQPARRPGVRPGAGPGHRAGHRAALLAVPTERSERGCRAASWYLPRQSAP</sequence>
<gene>
    <name evidence="2" type="ORF">GCM10009560_74810</name>
</gene>
<evidence type="ECO:0000313" key="3">
    <source>
        <dbReference type="Proteomes" id="UP001501578"/>
    </source>
</evidence>
<dbReference type="Gene3D" id="3.40.190.80">
    <property type="match status" value="1"/>
</dbReference>
<name>A0ABN1R7G3_9ACTN</name>
<dbReference type="EMBL" id="BAAAHQ010000055">
    <property type="protein sequence ID" value="GAA0952754.1"/>
    <property type="molecule type" value="Genomic_DNA"/>
</dbReference>
<evidence type="ECO:0008006" key="4">
    <source>
        <dbReference type="Google" id="ProtNLM"/>
    </source>
</evidence>
<comment type="caution">
    <text evidence="2">The sequence shown here is derived from an EMBL/GenBank/DDBJ whole genome shotgun (WGS) entry which is preliminary data.</text>
</comment>
<dbReference type="Pfam" id="PF00459">
    <property type="entry name" value="Inositol_P"/>
    <property type="match status" value="1"/>
</dbReference>
<dbReference type="RefSeq" id="WP_343955060.1">
    <property type="nucleotide sequence ID" value="NZ_BAAAHQ010000055.1"/>
</dbReference>
<evidence type="ECO:0000256" key="1">
    <source>
        <dbReference type="SAM" id="MobiDB-lite"/>
    </source>
</evidence>
<reference evidence="2 3" key="1">
    <citation type="journal article" date="2019" name="Int. J. Syst. Evol. Microbiol.">
        <title>The Global Catalogue of Microorganisms (GCM) 10K type strain sequencing project: providing services to taxonomists for standard genome sequencing and annotation.</title>
        <authorList>
            <consortium name="The Broad Institute Genomics Platform"/>
            <consortium name="The Broad Institute Genome Sequencing Center for Infectious Disease"/>
            <person name="Wu L."/>
            <person name="Ma J."/>
        </authorList>
    </citation>
    <scope>NUCLEOTIDE SEQUENCE [LARGE SCALE GENOMIC DNA]</scope>
    <source>
        <strain evidence="2 3">JCM 11136</strain>
    </source>
</reference>
<protein>
    <recommendedName>
        <fullName evidence="4">Inositol-phosphate phosphatase</fullName>
    </recommendedName>
</protein>
<keyword evidence="3" id="KW-1185">Reference proteome</keyword>
<feature type="region of interest" description="Disordered" evidence="1">
    <location>
        <begin position="73"/>
        <end position="112"/>
    </location>
</feature>